<evidence type="ECO:0000313" key="1">
    <source>
        <dbReference type="EMBL" id="KZT65066.1"/>
    </source>
</evidence>
<organism evidence="1 2">
    <name type="scientific">Daedalea quercina L-15889</name>
    <dbReference type="NCBI Taxonomy" id="1314783"/>
    <lineage>
        <taxon>Eukaryota</taxon>
        <taxon>Fungi</taxon>
        <taxon>Dikarya</taxon>
        <taxon>Basidiomycota</taxon>
        <taxon>Agaricomycotina</taxon>
        <taxon>Agaricomycetes</taxon>
        <taxon>Polyporales</taxon>
        <taxon>Fomitopsis</taxon>
    </lineage>
</organism>
<sequence length="173" mass="18998">MLARLSNLFASFKAPSVVLVIGDHSWISALHCVPEDGFVEIHSTMSPSQTTFRHGCATETSRQQIATVRLSSADGMSFLQDAVEPKVHKLWADTFAKKPQLEPQAAEAYNQAVSVDVARLADEVLQLAVLEAIREREGQPGLVDVTPLPVYVVHVNRSRLGRISSDKFTSWGD</sequence>
<dbReference type="AlphaFoldDB" id="A0A165LZZ4"/>
<protein>
    <submittedName>
        <fullName evidence="1">Uncharacterized protein</fullName>
    </submittedName>
</protein>
<gene>
    <name evidence="1" type="ORF">DAEQUDRAFT_759539</name>
</gene>
<dbReference type="Proteomes" id="UP000076727">
    <property type="component" value="Unassembled WGS sequence"/>
</dbReference>
<evidence type="ECO:0000313" key="2">
    <source>
        <dbReference type="Proteomes" id="UP000076727"/>
    </source>
</evidence>
<name>A0A165LZZ4_9APHY</name>
<dbReference type="OrthoDB" id="2724540at2759"/>
<proteinExistence type="predicted"/>
<reference evidence="1 2" key="1">
    <citation type="journal article" date="2016" name="Mol. Biol. Evol.">
        <title>Comparative Genomics of Early-Diverging Mushroom-Forming Fungi Provides Insights into the Origins of Lignocellulose Decay Capabilities.</title>
        <authorList>
            <person name="Nagy L.G."/>
            <person name="Riley R."/>
            <person name="Tritt A."/>
            <person name="Adam C."/>
            <person name="Daum C."/>
            <person name="Floudas D."/>
            <person name="Sun H."/>
            <person name="Yadav J.S."/>
            <person name="Pangilinan J."/>
            <person name="Larsson K.H."/>
            <person name="Matsuura K."/>
            <person name="Barry K."/>
            <person name="Labutti K."/>
            <person name="Kuo R."/>
            <person name="Ohm R.A."/>
            <person name="Bhattacharya S.S."/>
            <person name="Shirouzu T."/>
            <person name="Yoshinaga Y."/>
            <person name="Martin F.M."/>
            <person name="Grigoriev I.V."/>
            <person name="Hibbett D.S."/>
        </authorList>
    </citation>
    <scope>NUCLEOTIDE SEQUENCE [LARGE SCALE GENOMIC DNA]</scope>
    <source>
        <strain evidence="1 2">L-15889</strain>
    </source>
</reference>
<keyword evidence="2" id="KW-1185">Reference proteome</keyword>
<dbReference type="EMBL" id="KV429112">
    <property type="protein sequence ID" value="KZT65066.1"/>
    <property type="molecule type" value="Genomic_DNA"/>
</dbReference>
<accession>A0A165LZZ4</accession>